<keyword evidence="2" id="KW-1185">Reference proteome</keyword>
<dbReference type="EMBL" id="JBEAFC010000008">
    <property type="protein sequence ID" value="KAL1546161.1"/>
    <property type="molecule type" value="Genomic_DNA"/>
</dbReference>
<sequence length="98" mass="11556">MFKGENKLRTYFNVSNVLLNYDNREVHDLRKWIIGDARIDFTNFNIEDGSMHKSVTSSNTLARGEEWIMKASLKRSLEEDFDNCMQEKKFKSNGEQED</sequence>
<organism evidence="1 2">
    <name type="scientific">Salvia divinorum</name>
    <name type="common">Maria pastora</name>
    <name type="synonym">Diviner's sage</name>
    <dbReference type="NCBI Taxonomy" id="28513"/>
    <lineage>
        <taxon>Eukaryota</taxon>
        <taxon>Viridiplantae</taxon>
        <taxon>Streptophyta</taxon>
        <taxon>Embryophyta</taxon>
        <taxon>Tracheophyta</taxon>
        <taxon>Spermatophyta</taxon>
        <taxon>Magnoliopsida</taxon>
        <taxon>eudicotyledons</taxon>
        <taxon>Gunneridae</taxon>
        <taxon>Pentapetalae</taxon>
        <taxon>asterids</taxon>
        <taxon>lamiids</taxon>
        <taxon>Lamiales</taxon>
        <taxon>Lamiaceae</taxon>
        <taxon>Nepetoideae</taxon>
        <taxon>Mentheae</taxon>
        <taxon>Salviinae</taxon>
        <taxon>Salvia</taxon>
        <taxon>Salvia subgen. Calosphace</taxon>
    </lineage>
</organism>
<gene>
    <name evidence="1" type="ORF">AAHA92_22802</name>
</gene>
<evidence type="ECO:0000313" key="1">
    <source>
        <dbReference type="EMBL" id="KAL1546161.1"/>
    </source>
</evidence>
<proteinExistence type="predicted"/>
<accession>A0ABD1GTJ3</accession>
<evidence type="ECO:0000313" key="2">
    <source>
        <dbReference type="Proteomes" id="UP001567538"/>
    </source>
</evidence>
<protein>
    <submittedName>
        <fullName evidence="1">Replication protein A 70 kDa DNA-binding subunit A-like</fullName>
    </submittedName>
</protein>
<reference evidence="1 2" key="1">
    <citation type="submission" date="2024-06" db="EMBL/GenBank/DDBJ databases">
        <title>A chromosome level genome sequence of Diviner's sage (Salvia divinorum).</title>
        <authorList>
            <person name="Ford S.A."/>
            <person name="Ro D.-K."/>
            <person name="Ness R.W."/>
            <person name="Phillips M.A."/>
        </authorList>
    </citation>
    <scope>NUCLEOTIDE SEQUENCE [LARGE SCALE GENOMIC DNA]</scope>
    <source>
        <strain evidence="1">SAF-2024a</strain>
        <tissue evidence="1">Leaf</tissue>
    </source>
</reference>
<comment type="caution">
    <text evidence="1">The sequence shown here is derived from an EMBL/GenBank/DDBJ whole genome shotgun (WGS) entry which is preliminary data.</text>
</comment>
<name>A0ABD1GTJ3_SALDI</name>
<dbReference type="Proteomes" id="UP001567538">
    <property type="component" value="Unassembled WGS sequence"/>
</dbReference>
<dbReference type="AlphaFoldDB" id="A0ABD1GTJ3"/>